<accession>A0AA38FJU2</accession>
<organism evidence="1 2">
    <name type="scientific">Taxus chinensis</name>
    <name type="common">Chinese yew</name>
    <name type="synonym">Taxus wallichiana var. chinensis</name>
    <dbReference type="NCBI Taxonomy" id="29808"/>
    <lineage>
        <taxon>Eukaryota</taxon>
        <taxon>Viridiplantae</taxon>
        <taxon>Streptophyta</taxon>
        <taxon>Embryophyta</taxon>
        <taxon>Tracheophyta</taxon>
        <taxon>Spermatophyta</taxon>
        <taxon>Pinopsida</taxon>
        <taxon>Pinidae</taxon>
        <taxon>Conifers II</taxon>
        <taxon>Cupressales</taxon>
        <taxon>Taxaceae</taxon>
        <taxon>Taxus</taxon>
    </lineage>
</organism>
<comment type="caution">
    <text evidence="1">The sequence shown here is derived from an EMBL/GenBank/DDBJ whole genome shotgun (WGS) entry which is preliminary data.</text>
</comment>
<evidence type="ECO:0000313" key="2">
    <source>
        <dbReference type="Proteomes" id="UP000824469"/>
    </source>
</evidence>
<keyword evidence="2" id="KW-1185">Reference proteome</keyword>
<dbReference type="AlphaFoldDB" id="A0AA38FJU2"/>
<feature type="non-terminal residue" evidence="1">
    <location>
        <position position="186"/>
    </location>
</feature>
<proteinExistence type="predicted"/>
<dbReference type="Proteomes" id="UP000824469">
    <property type="component" value="Unassembled WGS sequence"/>
</dbReference>
<name>A0AA38FJU2_TAXCH</name>
<evidence type="ECO:0000313" key="1">
    <source>
        <dbReference type="EMBL" id="KAH9305295.1"/>
    </source>
</evidence>
<reference evidence="1 2" key="1">
    <citation type="journal article" date="2021" name="Nat. Plants">
        <title>The Taxus genome provides insights into paclitaxel biosynthesis.</title>
        <authorList>
            <person name="Xiong X."/>
            <person name="Gou J."/>
            <person name="Liao Q."/>
            <person name="Li Y."/>
            <person name="Zhou Q."/>
            <person name="Bi G."/>
            <person name="Li C."/>
            <person name="Du R."/>
            <person name="Wang X."/>
            <person name="Sun T."/>
            <person name="Guo L."/>
            <person name="Liang H."/>
            <person name="Lu P."/>
            <person name="Wu Y."/>
            <person name="Zhang Z."/>
            <person name="Ro D.K."/>
            <person name="Shang Y."/>
            <person name="Huang S."/>
            <person name="Yan J."/>
        </authorList>
    </citation>
    <scope>NUCLEOTIDE SEQUENCE [LARGE SCALE GENOMIC DNA]</scope>
    <source>
        <strain evidence="1">Ta-2019</strain>
    </source>
</reference>
<protein>
    <submittedName>
        <fullName evidence="1">Uncharacterized protein</fullName>
    </submittedName>
</protein>
<feature type="non-terminal residue" evidence="1">
    <location>
        <position position="1"/>
    </location>
</feature>
<sequence>VNKDTELEIQQTREIESKIVLCFEKEKVLLRKGDELMNIVNSKEFKLNNLMAVFDVSKKELDTTKEILALEEKSRNEIVLKIGGDREDFINLCRKFQWHFETAKRAQAYKKLLLKRKYLGERIIFLEKEMKGCCVEEEVNDWKWNSYVYGVQDVIYNSNYEGEKLLKDIDGLKTALHDINDFEDSF</sequence>
<gene>
    <name evidence="1" type="ORF">KI387_009699</name>
</gene>
<dbReference type="EMBL" id="JAHRHJ020000008">
    <property type="protein sequence ID" value="KAH9305295.1"/>
    <property type="molecule type" value="Genomic_DNA"/>
</dbReference>